<evidence type="ECO:0000256" key="3">
    <source>
        <dbReference type="ARBA" id="ARBA00005842"/>
    </source>
</evidence>
<keyword evidence="8 10" id="KW-0460">Magnesium</keyword>
<comment type="function">
    <text evidence="2 10 12">Catalyzes the transfer of a dimethylallyl group onto the adenine at position 37 in tRNAs that read codons beginning with uridine, leading to the formation of N6-(dimethylallyl)adenosine (i(6)A).</text>
</comment>
<evidence type="ECO:0000313" key="15">
    <source>
        <dbReference type="Proteomes" id="UP000235701"/>
    </source>
</evidence>
<dbReference type="InterPro" id="IPR018022">
    <property type="entry name" value="IPT"/>
</dbReference>
<keyword evidence="6 10" id="KW-0547">Nucleotide-binding</keyword>
<dbReference type="AlphaFoldDB" id="A0A2N6UEF5"/>
<dbReference type="PANTHER" id="PTHR11088:SF60">
    <property type="entry name" value="TRNA DIMETHYLALLYLTRANSFERASE"/>
    <property type="match status" value="1"/>
</dbReference>
<reference evidence="14 15" key="1">
    <citation type="submission" date="2017-09" db="EMBL/GenBank/DDBJ databases">
        <title>Bacterial strain isolated from the female urinary microbiota.</title>
        <authorList>
            <person name="Thomas-White K."/>
            <person name="Kumar N."/>
            <person name="Forster S."/>
            <person name="Putonti C."/>
            <person name="Lawley T."/>
            <person name="Wolfe A.J."/>
        </authorList>
    </citation>
    <scope>NUCLEOTIDE SEQUENCE [LARGE SCALE GENOMIC DNA]</scope>
    <source>
        <strain evidence="14 15">UMB0240</strain>
    </source>
</reference>
<dbReference type="OrthoDB" id="9776390at2"/>
<comment type="similarity">
    <text evidence="3 10 13">Belongs to the IPP transferase family.</text>
</comment>
<proteinExistence type="inferred from homology"/>
<dbReference type="SUPFAM" id="SSF52540">
    <property type="entry name" value="P-loop containing nucleoside triphosphate hydrolases"/>
    <property type="match status" value="2"/>
</dbReference>
<evidence type="ECO:0000256" key="5">
    <source>
        <dbReference type="ARBA" id="ARBA00022694"/>
    </source>
</evidence>
<protein>
    <recommendedName>
        <fullName evidence="10">tRNA dimethylallyltransferase</fullName>
        <ecNumber evidence="10">2.5.1.75</ecNumber>
    </recommendedName>
    <alternativeName>
        <fullName evidence="10">Dimethylallyl diphosphate:tRNA dimethylallyltransferase</fullName>
        <shortName evidence="10">DMAPP:tRNA dimethylallyltransferase</shortName>
        <shortName evidence="10">DMATase</shortName>
    </alternativeName>
    <alternativeName>
        <fullName evidence="10">Isopentenyl-diphosphate:tRNA isopentenyltransferase</fullName>
        <shortName evidence="10">IPP transferase</shortName>
        <shortName evidence="10">IPPT</shortName>
        <shortName evidence="10">IPTase</shortName>
    </alternativeName>
</protein>
<evidence type="ECO:0000313" key="14">
    <source>
        <dbReference type="EMBL" id="PMC79983.1"/>
    </source>
</evidence>
<evidence type="ECO:0000256" key="2">
    <source>
        <dbReference type="ARBA" id="ARBA00003213"/>
    </source>
</evidence>
<evidence type="ECO:0000256" key="4">
    <source>
        <dbReference type="ARBA" id="ARBA00022679"/>
    </source>
</evidence>
<evidence type="ECO:0000256" key="11">
    <source>
        <dbReference type="RuleBase" id="RU003783"/>
    </source>
</evidence>
<dbReference type="Gene3D" id="3.40.50.300">
    <property type="entry name" value="P-loop containing nucleotide triphosphate hydrolases"/>
    <property type="match status" value="1"/>
</dbReference>
<dbReference type="EC" id="2.5.1.75" evidence="10"/>
<dbReference type="InterPro" id="IPR027417">
    <property type="entry name" value="P-loop_NTPase"/>
</dbReference>
<accession>A0A2N6UEF5</accession>
<name>A0A2N6UEF5_9LACT</name>
<feature type="binding site" evidence="10">
    <location>
        <begin position="12"/>
        <end position="17"/>
    </location>
    <ligand>
        <name>substrate</name>
    </ligand>
</feature>
<evidence type="ECO:0000256" key="10">
    <source>
        <dbReference type="HAMAP-Rule" id="MF_00185"/>
    </source>
</evidence>
<evidence type="ECO:0000256" key="8">
    <source>
        <dbReference type="ARBA" id="ARBA00022842"/>
    </source>
</evidence>
<keyword evidence="5 10" id="KW-0819">tRNA processing</keyword>
<dbReference type="RefSeq" id="WP_102198982.1">
    <property type="nucleotide sequence ID" value="NZ_PNHQ01000006.1"/>
</dbReference>
<evidence type="ECO:0000256" key="13">
    <source>
        <dbReference type="RuleBase" id="RU003785"/>
    </source>
</evidence>
<keyword evidence="4 10" id="KW-0808">Transferase</keyword>
<comment type="caution">
    <text evidence="10">Lacks conserved residue(s) required for the propagation of feature annotation.</text>
</comment>
<comment type="catalytic activity">
    <reaction evidence="9 10 11">
        <text>adenosine(37) in tRNA + dimethylallyl diphosphate = N(6)-dimethylallyladenosine(37) in tRNA + diphosphate</text>
        <dbReference type="Rhea" id="RHEA:26482"/>
        <dbReference type="Rhea" id="RHEA-COMP:10162"/>
        <dbReference type="Rhea" id="RHEA-COMP:10375"/>
        <dbReference type="ChEBI" id="CHEBI:33019"/>
        <dbReference type="ChEBI" id="CHEBI:57623"/>
        <dbReference type="ChEBI" id="CHEBI:74411"/>
        <dbReference type="ChEBI" id="CHEBI:74415"/>
        <dbReference type="EC" id="2.5.1.75"/>
    </reaction>
</comment>
<evidence type="ECO:0000256" key="9">
    <source>
        <dbReference type="ARBA" id="ARBA00049563"/>
    </source>
</evidence>
<dbReference type="GO" id="GO:0005524">
    <property type="term" value="F:ATP binding"/>
    <property type="evidence" value="ECO:0007669"/>
    <property type="project" value="UniProtKB-UniRule"/>
</dbReference>
<dbReference type="HAMAP" id="MF_00185">
    <property type="entry name" value="IPP_trans"/>
    <property type="match status" value="1"/>
</dbReference>
<feature type="site" description="Interaction with substrate tRNA" evidence="10">
    <location>
        <position position="125"/>
    </location>
</feature>
<sequence>MKPKLIVIAGPTGVGKTSLSLKLAKAFNGEIINGDSMQIYKSLDVGTATPTKSEQAEAVHHLISYVRVDEEYSVSRFKSDAKAAMEDILAKGKIPILVGGTGLYLESFIYDLSLGGDNLEHPKFRTQMEKLAKNEGNQVVYQKLVDLDPKAAEQIHPNNLRRVIRALEVGTFSDKLFSDQSETHDNHVSPYELCIIALNTDRQVLYDRINKRVDDMVNQGLVEESKWLLSQNLDKNQQSMKAIGYKELFPYIRGEISLDIALEDLKQNSRRYAKRQITWIKNRLTDVHWVDLVAHPQDLQDLLKLVDDFLNTTSVH</sequence>
<feature type="region of interest" description="Interaction with substrate tRNA" evidence="10">
    <location>
        <begin position="35"/>
        <end position="38"/>
    </location>
</feature>
<dbReference type="NCBIfam" id="TIGR00174">
    <property type="entry name" value="miaA"/>
    <property type="match status" value="1"/>
</dbReference>
<dbReference type="GO" id="GO:0052381">
    <property type="term" value="F:tRNA dimethylallyltransferase activity"/>
    <property type="evidence" value="ECO:0007669"/>
    <property type="project" value="UniProtKB-UniRule"/>
</dbReference>
<evidence type="ECO:0000256" key="7">
    <source>
        <dbReference type="ARBA" id="ARBA00022840"/>
    </source>
</evidence>
<evidence type="ECO:0000256" key="1">
    <source>
        <dbReference type="ARBA" id="ARBA00001946"/>
    </source>
</evidence>
<organism evidence="14 15">
    <name type="scientific">Aerococcus viridans</name>
    <dbReference type="NCBI Taxonomy" id="1377"/>
    <lineage>
        <taxon>Bacteria</taxon>
        <taxon>Bacillati</taxon>
        <taxon>Bacillota</taxon>
        <taxon>Bacilli</taxon>
        <taxon>Lactobacillales</taxon>
        <taxon>Aerococcaceae</taxon>
        <taxon>Aerococcus</taxon>
    </lineage>
</organism>
<dbReference type="Proteomes" id="UP000235701">
    <property type="component" value="Unassembled WGS sequence"/>
</dbReference>
<dbReference type="Pfam" id="PF01715">
    <property type="entry name" value="IPPT"/>
    <property type="match status" value="1"/>
</dbReference>
<comment type="subunit">
    <text evidence="10">Monomer.</text>
</comment>
<dbReference type="PANTHER" id="PTHR11088">
    <property type="entry name" value="TRNA DIMETHYLALLYLTRANSFERASE"/>
    <property type="match status" value="1"/>
</dbReference>
<feature type="binding site" evidence="10">
    <location>
        <begin position="10"/>
        <end position="17"/>
    </location>
    <ligand>
        <name>ATP</name>
        <dbReference type="ChEBI" id="CHEBI:30616"/>
    </ligand>
</feature>
<dbReference type="Gene3D" id="1.10.20.140">
    <property type="match status" value="1"/>
</dbReference>
<evidence type="ECO:0000256" key="6">
    <source>
        <dbReference type="ARBA" id="ARBA00022741"/>
    </source>
</evidence>
<keyword evidence="7 10" id="KW-0067">ATP-binding</keyword>
<comment type="caution">
    <text evidence="14">The sequence shown here is derived from an EMBL/GenBank/DDBJ whole genome shotgun (WGS) entry which is preliminary data.</text>
</comment>
<dbReference type="GO" id="GO:0006400">
    <property type="term" value="P:tRNA modification"/>
    <property type="evidence" value="ECO:0007669"/>
    <property type="project" value="TreeGrafter"/>
</dbReference>
<dbReference type="EMBL" id="PNHQ01000006">
    <property type="protein sequence ID" value="PMC79983.1"/>
    <property type="molecule type" value="Genomic_DNA"/>
</dbReference>
<comment type="cofactor">
    <cofactor evidence="1 10">
        <name>Mg(2+)</name>
        <dbReference type="ChEBI" id="CHEBI:18420"/>
    </cofactor>
</comment>
<evidence type="ECO:0000256" key="12">
    <source>
        <dbReference type="RuleBase" id="RU003784"/>
    </source>
</evidence>
<feature type="site" description="Interaction with substrate tRNA" evidence="10">
    <location>
        <position position="101"/>
    </location>
</feature>
<keyword evidence="15" id="KW-1185">Reference proteome</keyword>
<dbReference type="InterPro" id="IPR039657">
    <property type="entry name" value="Dimethylallyltransferase"/>
</dbReference>
<gene>
    <name evidence="10" type="primary">miaA</name>
    <name evidence="14" type="ORF">CJ191_03300</name>
</gene>